<dbReference type="EMBL" id="AGNL01010300">
    <property type="protein sequence ID" value="EJK69258.1"/>
    <property type="molecule type" value="Genomic_DNA"/>
</dbReference>
<comment type="function">
    <text evidence="1">Neddylation of cullins play an essential role in the regulation of SCF-type complexes activity.</text>
</comment>
<dbReference type="GO" id="GO:0032182">
    <property type="term" value="F:ubiquitin-like protein binding"/>
    <property type="evidence" value="ECO:0007669"/>
    <property type="project" value="TreeGrafter"/>
</dbReference>
<dbReference type="InterPro" id="IPR042460">
    <property type="entry name" value="DCN1-like_PONY"/>
</dbReference>
<evidence type="ECO:0000259" key="3">
    <source>
        <dbReference type="PROSITE" id="PS51229"/>
    </source>
</evidence>
<feature type="region of interest" description="Disordered" evidence="2">
    <location>
        <begin position="1"/>
        <end position="48"/>
    </location>
</feature>
<reference evidence="4 5" key="1">
    <citation type="journal article" date="2012" name="Genome Biol.">
        <title>Genome and low-iron response of an oceanic diatom adapted to chronic iron limitation.</title>
        <authorList>
            <person name="Lommer M."/>
            <person name="Specht M."/>
            <person name="Roy A.S."/>
            <person name="Kraemer L."/>
            <person name="Andreson R."/>
            <person name="Gutowska M.A."/>
            <person name="Wolf J."/>
            <person name="Bergner S.V."/>
            <person name="Schilhabel M.B."/>
            <person name="Klostermeier U.C."/>
            <person name="Beiko R.G."/>
            <person name="Rosenstiel P."/>
            <person name="Hippler M."/>
            <person name="Laroche J."/>
        </authorList>
    </citation>
    <scope>NUCLEOTIDE SEQUENCE [LARGE SCALE GENOMIC DNA]</scope>
    <source>
        <strain evidence="4 5">CCMP1005</strain>
    </source>
</reference>
<dbReference type="InterPro" id="IPR014764">
    <property type="entry name" value="DCN-prot"/>
</dbReference>
<accession>K0SSH6</accession>
<dbReference type="GO" id="GO:0000151">
    <property type="term" value="C:ubiquitin ligase complex"/>
    <property type="evidence" value="ECO:0007669"/>
    <property type="project" value="TreeGrafter"/>
</dbReference>
<dbReference type="OMA" id="HERKCKI"/>
<name>K0SSH6_THAOC</name>
<evidence type="ECO:0000313" key="4">
    <source>
        <dbReference type="EMBL" id="EJK69258.1"/>
    </source>
</evidence>
<organism evidence="4 5">
    <name type="scientific">Thalassiosira oceanica</name>
    <name type="common">Marine diatom</name>
    <dbReference type="NCBI Taxonomy" id="159749"/>
    <lineage>
        <taxon>Eukaryota</taxon>
        <taxon>Sar</taxon>
        <taxon>Stramenopiles</taxon>
        <taxon>Ochrophyta</taxon>
        <taxon>Bacillariophyta</taxon>
        <taxon>Coscinodiscophyceae</taxon>
        <taxon>Thalassiosirophycidae</taxon>
        <taxon>Thalassiosirales</taxon>
        <taxon>Thalassiosiraceae</taxon>
        <taxon>Thalassiosira</taxon>
    </lineage>
</organism>
<proteinExistence type="predicted"/>
<dbReference type="GO" id="GO:0045116">
    <property type="term" value="P:protein neddylation"/>
    <property type="evidence" value="ECO:0007669"/>
    <property type="project" value="TreeGrafter"/>
</dbReference>
<dbReference type="PROSITE" id="PS51229">
    <property type="entry name" value="DCUN1"/>
    <property type="match status" value="1"/>
</dbReference>
<comment type="caution">
    <text evidence="4">The sequence shown here is derived from an EMBL/GenBank/DDBJ whole genome shotgun (WGS) entry which is preliminary data.</text>
</comment>
<dbReference type="Gene3D" id="1.10.238.200">
    <property type="entry name" value="Cullin, PONY binding domain"/>
    <property type="match status" value="1"/>
</dbReference>
<dbReference type="PANTHER" id="PTHR12281:SF31">
    <property type="entry name" value="DCN1-LIKE PROTEIN 3"/>
    <property type="match status" value="1"/>
</dbReference>
<dbReference type="Proteomes" id="UP000266841">
    <property type="component" value="Unassembled WGS sequence"/>
</dbReference>
<keyword evidence="5" id="KW-1185">Reference proteome</keyword>
<dbReference type="PANTHER" id="PTHR12281">
    <property type="entry name" value="RP42 RELATED"/>
    <property type="match status" value="1"/>
</dbReference>
<dbReference type="Gene3D" id="1.10.238.10">
    <property type="entry name" value="EF-hand"/>
    <property type="match status" value="1"/>
</dbReference>
<feature type="compositionally biased region" description="Basic residues" evidence="2">
    <location>
        <begin position="1"/>
        <end position="11"/>
    </location>
</feature>
<dbReference type="GO" id="GO:0097602">
    <property type="term" value="F:cullin family protein binding"/>
    <property type="evidence" value="ECO:0007669"/>
    <property type="project" value="TreeGrafter"/>
</dbReference>
<sequence length="272" mass="30547">MPPSSAKKRKAGNMWSGSSGSPSSSRRKGNNSSRRGGSSSSHHSSGINESKVEKMFDGLCDEDDSTVADLEGMFRGGLRQIRVSFSRSSDTTGISKLCEQLSLDPYEDVRVLVLLYKLGANSKPSQITREEWIEGCHTLKLDSIAKFKAFLPQLDTGFMAREEFSDFFKFCFQFNRTGTHKTLDKDIVVMLLPMCLGGGRINANRLKTFIEFLEKTTDASYSKITLDQWRSFLDFSYEFEDDAALASYDEDGSAWPVLIDDYVEYMEGKRGK</sequence>
<evidence type="ECO:0000256" key="1">
    <source>
        <dbReference type="RuleBase" id="RU410713"/>
    </source>
</evidence>
<feature type="domain" description="DCUN1" evidence="3">
    <location>
        <begin position="47"/>
        <end position="267"/>
    </location>
</feature>
<dbReference type="OrthoDB" id="27198at2759"/>
<feature type="compositionally biased region" description="Low complexity" evidence="2">
    <location>
        <begin position="16"/>
        <end position="46"/>
    </location>
</feature>
<dbReference type="GO" id="GO:0031624">
    <property type="term" value="F:ubiquitin conjugating enzyme binding"/>
    <property type="evidence" value="ECO:0007669"/>
    <property type="project" value="TreeGrafter"/>
</dbReference>
<dbReference type="Pfam" id="PF03556">
    <property type="entry name" value="Cullin_binding"/>
    <property type="match status" value="1"/>
</dbReference>
<dbReference type="InterPro" id="IPR005176">
    <property type="entry name" value="PONY_dom"/>
</dbReference>
<dbReference type="AlphaFoldDB" id="K0SSH6"/>
<protein>
    <recommendedName>
        <fullName evidence="1">Defective in cullin neddylation protein</fullName>
    </recommendedName>
</protein>
<dbReference type="eggNOG" id="KOG3077">
    <property type="taxonomic scope" value="Eukaryota"/>
</dbReference>
<gene>
    <name evidence="4" type="ORF">THAOC_09500</name>
</gene>
<evidence type="ECO:0000256" key="2">
    <source>
        <dbReference type="SAM" id="MobiDB-lite"/>
    </source>
</evidence>
<evidence type="ECO:0000313" key="5">
    <source>
        <dbReference type="Proteomes" id="UP000266841"/>
    </source>
</evidence>